<name>A0A251UA27_HELAN</name>
<dbReference type="Proteomes" id="UP000215914">
    <property type="component" value="Chromosome 7"/>
</dbReference>
<dbReference type="EMBL" id="CM007896">
    <property type="protein sequence ID" value="OTG20188.1"/>
    <property type="molecule type" value="Genomic_DNA"/>
</dbReference>
<protein>
    <submittedName>
        <fullName evidence="2">Uncharacterized protein</fullName>
    </submittedName>
</protein>
<keyword evidence="3" id="KW-1185">Reference proteome</keyword>
<reference evidence="3" key="1">
    <citation type="journal article" date="2017" name="Nature">
        <title>The sunflower genome provides insights into oil metabolism, flowering and Asterid evolution.</title>
        <authorList>
            <person name="Badouin H."/>
            <person name="Gouzy J."/>
            <person name="Grassa C.J."/>
            <person name="Murat F."/>
            <person name="Staton S.E."/>
            <person name="Cottret L."/>
            <person name="Lelandais-Briere C."/>
            <person name="Owens G.L."/>
            <person name="Carrere S."/>
            <person name="Mayjonade B."/>
            <person name="Legrand L."/>
            <person name="Gill N."/>
            <person name="Kane N.C."/>
            <person name="Bowers J.E."/>
            <person name="Hubner S."/>
            <person name="Bellec A."/>
            <person name="Berard A."/>
            <person name="Berges H."/>
            <person name="Blanchet N."/>
            <person name="Boniface M.C."/>
            <person name="Brunel D."/>
            <person name="Catrice O."/>
            <person name="Chaidir N."/>
            <person name="Claudel C."/>
            <person name="Donnadieu C."/>
            <person name="Faraut T."/>
            <person name="Fievet G."/>
            <person name="Helmstetter N."/>
            <person name="King M."/>
            <person name="Knapp S.J."/>
            <person name="Lai Z."/>
            <person name="Le Paslier M.C."/>
            <person name="Lippi Y."/>
            <person name="Lorenzon L."/>
            <person name="Mandel J.R."/>
            <person name="Marage G."/>
            <person name="Marchand G."/>
            <person name="Marquand E."/>
            <person name="Bret-Mestries E."/>
            <person name="Morien E."/>
            <person name="Nambeesan S."/>
            <person name="Nguyen T."/>
            <person name="Pegot-Espagnet P."/>
            <person name="Pouilly N."/>
            <person name="Raftis F."/>
            <person name="Sallet E."/>
            <person name="Schiex T."/>
            <person name="Thomas J."/>
            <person name="Vandecasteele C."/>
            <person name="Vares D."/>
            <person name="Vear F."/>
            <person name="Vautrin S."/>
            <person name="Crespi M."/>
            <person name="Mangin B."/>
            <person name="Burke J.M."/>
            <person name="Salse J."/>
            <person name="Munos S."/>
            <person name="Vincourt P."/>
            <person name="Rieseberg L.H."/>
            <person name="Langlade N.B."/>
        </authorList>
    </citation>
    <scope>NUCLEOTIDE SEQUENCE [LARGE SCALE GENOMIC DNA]</scope>
    <source>
        <strain evidence="3">cv. SF193</strain>
    </source>
</reference>
<sequence>MMILQSLRKVWDLSLFSYFMINIVLNMCVVFYLTLVLWISIHTLPCSSPRK</sequence>
<proteinExistence type="predicted"/>
<keyword evidence="1" id="KW-0472">Membrane</keyword>
<evidence type="ECO:0000313" key="2">
    <source>
        <dbReference type="EMBL" id="OTG20188.1"/>
    </source>
</evidence>
<evidence type="ECO:0000313" key="3">
    <source>
        <dbReference type="Proteomes" id="UP000215914"/>
    </source>
</evidence>
<evidence type="ECO:0000256" key="1">
    <source>
        <dbReference type="SAM" id="Phobius"/>
    </source>
</evidence>
<organism evidence="2 3">
    <name type="scientific">Helianthus annuus</name>
    <name type="common">Common sunflower</name>
    <dbReference type="NCBI Taxonomy" id="4232"/>
    <lineage>
        <taxon>Eukaryota</taxon>
        <taxon>Viridiplantae</taxon>
        <taxon>Streptophyta</taxon>
        <taxon>Embryophyta</taxon>
        <taxon>Tracheophyta</taxon>
        <taxon>Spermatophyta</taxon>
        <taxon>Magnoliopsida</taxon>
        <taxon>eudicotyledons</taxon>
        <taxon>Gunneridae</taxon>
        <taxon>Pentapetalae</taxon>
        <taxon>asterids</taxon>
        <taxon>campanulids</taxon>
        <taxon>Asterales</taxon>
        <taxon>Asteraceae</taxon>
        <taxon>Asteroideae</taxon>
        <taxon>Heliantheae alliance</taxon>
        <taxon>Heliantheae</taxon>
        <taxon>Helianthus</taxon>
    </lineage>
</organism>
<dbReference type="InParanoid" id="A0A251UA27"/>
<feature type="transmembrane region" description="Helical" evidence="1">
    <location>
        <begin position="15"/>
        <end position="41"/>
    </location>
</feature>
<accession>A0A251UA27</accession>
<keyword evidence="1" id="KW-0812">Transmembrane</keyword>
<gene>
    <name evidence="2" type="ORF">HannXRQ_Chr07g0190271</name>
</gene>
<keyword evidence="1" id="KW-1133">Transmembrane helix</keyword>
<dbReference type="AlphaFoldDB" id="A0A251UA27"/>